<evidence type="ECO:0000313" key="6">
    <source>
        <dbReference type="WBParaSite" id="ECPE_0001348201-mRNA-1"/>
    </source>
</evidence>
<organism evidence="6">
    <name type="scientific">Echinostoma caproni</name>
    <dbReference type="NCBI Taxonomy" id="27848"/>
    <lineage>
        <taxon>Eukaryota</taxon>
        <taxon>Metazoa</taxon>
        <taxon>Spiralia</taxon>
        <taxon>Lophotrochozoa</taxon>
        <taxon>Platyhelminthes</taxon>
        <taxon>Trematoda</taxon>
        <taxon>Digenea</taxon>
        <taxon>Plagiorchiida</taxon>
        <taxon>Echinostomata</taxon>
        <taxon>Echinostomatoidea</taxon>
        <taxon>Echinostomatidae</taxon>
        <taxon>Echinostoma</taxon>
    </lineage>
</organism>
<name>A0A183B2K8_9TREM</name>
<proteinExistence type="inferred from homology"/>
<evidence type="ECO:0000256" key="1">
    <source>
        <dbReference type="ARBA" id="ARBA00009500"/>
    </source>
</evidence>
<dbReference type="InterPro" id="IPR000215">
    <property type="entry name" value="Serpin_fam"/>
</dbReference>
<dbReference type="WBParaSite" id="ECPE_0001348201-mRNA-1">
    <property type="protein sequence ID" value="ECPE_0001348201-mRNA-1"/>
    <property type="gene ID" value="ECPE_0001348201"/>
</dbReference>
<dbReference type="EMBL" id="UZAN01055094">
    <property type="protein sequence ID" value="VDP90716.1"/>
    <property type="molecule type" value="Genomic_DNA"/>
</dbReference>
<dbReference type="InterPro" id="IPR023796">
    <property type="entry name" value="Serpin_dom"/>
</dbReference>
<dbReference type="InterPro" id="IPR042185">
    <property type="entry name" value="Serpin_sf_2"/>
</dbReference>
<evidence type="ECO:0000313" key="4">
    <source>
        <dbReference type="EMBL" id="VDP90716.1"/>
    </source>
</evidence>
<gene>
    <name evidence="4" type="ORF">ECPE_LOCUS13444</name>
</gene>
<dbReference type="SMART" id="SM00093">
    <property type="entry name" value="SERPIN"/>
    <property type="match status" value="1"/>
</dbReference>
<accession>A0A183B2K8</accession>
<evidence type="ECO:0000256" key="2">
    <source>
        <dbReference type="RuleBase" id="RU000411"/>
    </source>
</evidence>
<dbReference type="InterPro" id="IPR042178">
    <property type="entry name" value="Serpin_sf_1"/>
</dbReference>
<dbReference type="InterPro" id="IPR023795">
    <property type="entry name" value="Serpin_CS"/>
</dbReference>
<dbReference type="AlphaFoldDB" id="A0A183B2K8"/>
<dbReference type="OrthoDB" id="1063785at2759"/>
<dbReference type="PANTHER" id="PTHR11461:SF211">
    <property type="entry name" value="GH10112P-RELATED"/>
    <property type="match status" value="1"/>
</dbReference>
<protein>
    <submittedName>
        <fullName evidence="6">SERPIN domain-containing protein</fullName>
    </submittedName>
</protein>
<reference evidence="4 5" key="2">
    <citation type="submission" date="2018-11" db="EMBL/GenBank/DDBJ databases">
        <authorList>
            <consortium name="Pathogen Informatics"/>
        </authorList>
    </citation>
    <scope>NUCLEOTIDE SEQUENCE [LARGE SCALE GENOMIC DNA]</scope>
    <source>
        <strain evidence="4 5">Egypt</strain>
    </source>
</reference>
<reference evidence="6" key="1">
    <citation type="submission" date="2016-06" db="UniProtKB">
        <authorList>
            <consortium name="WormBaseParasite"/>
        </authorList>
    </citation>
    <scope>IDENTIFICATION</scope>
</reference>
<dbReference type="Gene3D" id="2.30.39.10">
    <property type="entry name" value="Alpha-1-antitrypsin, domain 1"/>
    <property type="match status" value="1"/>
</dbReference>
<dbReference type="InterPro" id="IPR036186">
    <property type="entry name" value="Serpin_sf"/>
</dbReference>
<feature type="domain" description="Serpin" evidence="3">
    <location>
        <begin position="3"/>
        <end position="229"/>
    </location>
</feature>
<dbReference type="Proteomes" id="UP000272942">
    <property type="component" value="Unassembled WGS sequence"/>
</dbReference>
<dbReference type="PANTHER" id="PTHR11461">
    <property type="entry name" value="SERINE PROTEASE INHIBITOR, SERPIN"/>
    <property type="match status" value="1"/>
</dbReference>
<comment type="similarity">
    <text evidence="1 2">Belongs to the serpin family.</text>
</comment>
<keyword evidence="5" id="KW-1185">Reference proteome</keyword>
<dbReference type="GO" id="GO:0004867">
    <property type="term" value="F:serine-type endopeptidase inhibitor activity"/>
    <property type="evidence" value="ECO:0007669"/>
    <property type="project" value="InterPro"/>
</dbReference>
<dbReference type="SUPFAM" id="SSF56574">
    <property type="entry name" value="Serpins"/>
    <property type="match status" value="1"/>
</dbReference>
<dbReference type="Pfam" id="PF00079">
    <property type="entry name" value="Serpin"/>
    <property type="match status" value="2"/>
</dbReference>
<evidence type="ECO:0000313" key="5">
    <source>
        <dbReference type="Proteomes" id="UP000272942"/>
    </source>
</evidence>
<dbReference type="PROSITE" id="PS00284">
    <property type="entry name" value="SERPIN"/>
    <property type="match status" value="1"/>
</dbReference>
<dbReference type="Gene3D" id="3.30.497.10">
    <property type="entry name" value="Antithrombin, subunit I, domain 2"/>
    <property type="match status" value="2"/>
</dbReference>
<dbReference type="GO" id="GO:0005615">
    <property type="term" value="C:extracellular space"/>
    <property type="evidence" value="ECO:0007669"/>
    <property type="project" value="InterPro"/>
</dbReference>
<sequence>MHGKLYNSLSKEDFIVEERRVPVVTITNGVFLQKSYEFRSEFKKSLKADFSGRKEKINFTDSYEAMQKINWWIKEKTNDLIPNFITSKNELPKDTKIILANILTFKDLVAKAQVTGVALRLPRFKIESQINLIPYMQTLGIQDLFTRGLADLSGITDSDKLLFVNLMKQSSVLKVNEEGVEAAAVTGMAVVPLSLTVPKVEFHVNHPFVCFIYDRELRLPLFAARVTNPQQP</sequence>
<evidence type="ECO:0000259" key="3">
    <source>
        <dbReference type="SMART" id="SM00093"/>
    </source>
</evidence>